<evidence type="ECO:0000313" key="5">
    <source>
        <dbReference type="EMBL" id="MDR7379208.1"/>
    </source>
</evidence>
<dbReference type="Pfam" id="PF05227">
    <property type="entry name" value="CHASE3"/>
    <property type="match status" value="1"/>
</dbReference>
<feature type="domain" description="PAS" evidence="3">
    <location>
        <begin position="385"/>
        <end position="455"/>
    </location>
</feature>
<keyword evidence="6" id="KW-1185">Reference proteome</keyword>
<dbReference type="InterPro" id="IPR007891">
    <property type="entry name" value="CHASE3"/>
</dbReference>
<feature type="domain" description="PAC" evidence="4">
    <location>
        <begin position="314"/>
        <end position="366"/>
    </location>
</feature>
<dbReference type="Gene3D" id="3.30.450.20">
    <property type="entry name" value="PAS domain"/>
    <property type="match status" value="2"/>
</dbReference>
<organism evidence="5 6">
    <name type="scientific">Rhodoferax ferrireducens</name>
    <dbReference type="NCBI Taxonomy" id="192843"/>
    <lineage>
        <taxon>Bacteria</taxon>
        <taxon>Pseudomonadati</taxon>
        <taxon>Pseudomonadota</taxon>
        <taxon>Betaproteobacteria</taxon>
        <taxon>Burkholderiales</taxon>
        <taxon>Comamonadaceae</taxon>
        <taxon>Rhodoferax</taxon>
    </lineage>
</organism>
<dbReference type="InterPro" id="IPR000014">
    <property type="entry name" value="PAS"/>
</dbReference>
<feature type="coiled-coil region" evidence="1">
    <location>
        <begin position="489"/>
        <end position="516"/>
    </location>
</feature>
<proteinExistence type="predicted"/>
<accession>A0ABU2CD06</accession>
<sequence>MKKILKASMGITAVPQRSSFEAKILIAFTAAVLVVAALFAITWQLEKEASEAARRVAHTQEVIGNIARARADTLQVEFSTQNYRLTGDVAQLLERDATIATREAVLQQIQQLTRDNPDQQQRWSGLRAVVNQRIEISKHVEWLRKTQGQEAATAFVATAPLRETRERTYRLLREMEAEETRLLALRNAEQQHGRKTLLVSGALATLLLLVLLVSTYALIRRQLRIADASQRALADNEDSLTALLQSIGDAVLATDIDGRITRMNPLAERLTGWPLAQARGRPVNEVFCIINEQTRQPAEVPVDRVLATGTLQELANHTLLVHRNGSECPIADSAAPIRDAQGLVRGVVLVFRDETTPRQVQRSIRDHNLLLEQRVQERTLQLQESQEHLRSVISNVPAMIAYVDAQQRYVYVNKPYLQRFAPGQADIAGRTVREILGPERYAVVSPMVAEVLKGQPQGYDWQPFPGVWQVIRYMPKRDTYGQVEGYYVLGSDITERKQAEEKIQALNTELAQRVRDLEQVGRALKT</sequence>
<feature type="domain" description="PAC" evidence="4">
    <location>
        <begin position="452"/>
        <end position="505"/>
    </location>
</feature>
<dbReference type="SUPFAM" id="SSF55785">
    <property type="entry name" value="PYP-like sensor domain (PAS domain)"/>
    <property type="match status" value="2"/>
</dbReference>
<keyword evidence="1" id="KW-0175">Coiled coil</keyword>
<dbReference type="Pfam" id="PF08448">
    <property type="entry name" value="PAS_4"/>
    <property type="match status" value="2"/>
</dbReference>
<keyword evidence="2" id="KW-0472">Membrane</keyword>
<protein>
    <submittedName>
        <fullName evidence="5">PAS domain S-box-containing protein</fullName>
    </submittedName>
</protein>
<dbReference type="PROSITE" id="PS50112">
    <property type="entry name" value="PAS"/>
    <property type="match status" value="2"/>
</dbReference>
<feature type="transmembrane region" description="Helical" evidence="2">
    <location>
        <begin position="196"/>
        <end position="219"/>
    </location>
</feature>
<dbReference type="InterPro" id="IPR000700">
    <property type="entry name" value="PAS-assoc_C"/>
</dbReference>
<gene>
    <name evidence="5" type="ORF">J2X19_003902</name>
</gene>
<dbReference type="InterPro" id="IPR013656">
    <property type="entry name" value="PAS_4"/>
</dbReference>
<dbReference type="RefSeq" id="WP_310375675.1">
    <property type="nucleotide sequence ID" value="NZ_JAVDXT010000004.1"/>
</dbReference>
<dbReference type="InterPro" id="IPR052155">
    <property type="entry name" value="Biofilm_reg_signaling"/>
</dbReference>
<dbReference type="InterPro" id="IPR035965">
    <property type="entry name" value="PAS-like_dom_sf"/>
</dbReference>
<dbReference type="PANTHER" id="PTHR44757">
    <property type="entry name" value="DIGUANYLATE CYCLASE DGCP"/>
    <property type="match status" value="1"/>
</dbReference>
<dbReference type="NCBIfam" id="TIGR00229">
    <property type="entry name" value="sensory_box"/>
    <property type="match status" value="2"/>
</dbReference>
<keyword evidence="2" id="KW-1133">Transmembrane helix</keyword>
<feature type="transmembrane region" description="Helical" evidence="2">
    <location>
        <begin position="24"/>
        <end position="45"/>
    </location>
</feature>
<dbReference type="PANTHER" id="PTHR44757:SF4">
    <property type="entry name" value="DIGUANYLATE CYCLASE DGCE-RELATED"/>
    <property type="match status" value="1"/>
</dbReference>
<evidence type="ECO:0000256" key="1">
    <source>
        <dbReference type="SAM" id="Coils"/>
    </source>
</evidence>
<evidence type="ECO:0000256" key="2">
    <source>
        <dbReference type="SAM" id="Phobius"/>
    </source>
</evidence>
<dbReference type="CDD" id="cd19410">
    <property type="entry name" value="HK9-like_sensor"/>
    <property type="match status" value="1"/>
</dbReference>
<keyword evidence="2" id="KW-0812">Transmembrane</keyword>
<reference evidence="5 6" key="1">
    <citation type="submission" date="2023-07" db="EMBL/GenBank/DDBJ databases">
        <title>Sorghum-associated microbial communities from plants grown in Nebraska, USA.</title>
        <authorList>
            <person name="Schachtman D."/>
        </authorList>
    </citation>
    <scope>NUCLEOTIDE SEQUENCE [LARGE SCALE GENOMIC DNA]</scope>
    <source>
        <strain evidence="5 6">BE313</strain>
    </source>
</reference>
<dbReference type="PROSITE" id="PS50113">
    <property type="entry name" value="PAC"/>
    <property type="match status" value="2"/>
</dbReference>
<dbReference type="CDD" id="cd00130">
    <property type="entry name" value="PAS"/>
    <property type="match status" value="1"/>
</dbReference>
<dbReference type="SMART" id="SM00091">
    <property type="entry name" value="PAS"/>
    <property type="match status" value="2"/>
</dbReference>
<comment type="caution">
    <text evidence="5">The sequence shown here is derived from an EMBL/GenBank/DDBJ whole genome shotgun (WGS) entry which is preliminary data.</text>
</comment>
<dbReference type="Proteomes" id="UP001180487">
    <property type="component" value="Unassembled WGS sequence"/>
</dbReference>
<feature type="domain" description="PAS" evidence="3">
    <location>
        <begin position="236"/>
        <end position="309"/>
    </location>
</feature>
<dbReference type="EMBL" id="JAVDXT010000004">
    <property type="protein sequence ID" value="MDR7379208.1"/>
    <property type="molecule type" value="Genomic_DNA"/>
</dbReference>
<evidence type="ECO:0000259" key="4">
    <source>
        <dbReference type="PROSITE" id="PS50113"/>
    </source>
</evidence>
<evidence type="ECO:0000313" key="6">
    <source>
        <dbReference type="Proteomes" id="UP001180487"/>
    </source>
</evidence>
<name>A0ABU2CD06_9BURK</name>
<evidence type="ECO:0000259" key="3">
    <source>
        <dbReference type="PROSITE" id="PS50112"/>
    </source>
</evidence>